<evidence type="ECO:0000313" key="1">
    <source>
        <dbReference type="EMBL" id="EAY28409.1"/>
    </source>
</evidence>
<organism evidence="1 2">
    <name type="scientific">Microscilla marina ATCC 23134</name>
    <dbReference type="NCBI Taxonomy" id="313606"/>
    <lineage>
        <taxon>Bacteria</taxon>
        <taxon>Pseudomonadati</taxon>
        <taxon>Bacteroidota</taxon>
        <taxon>Cytophagia</taxon>
        <taxon>Cytophagales</taxon>
        <taxon>Microscillaceae</taxon>
        <taxon>Microscilla</taxon>
    </lineage>
</organism>
<comment type="caution">
    <text evidence="1">The sequence shown here is derived from an EMBL/GenBank/DDBJ whole genome shotgun (WGS) entry which is preliminary data.</text>
</comment>
<evidence type="ECO:0000313" key="2">
    <source>
        <dbReference type="Proteomes" id="UP000004095"/>
    </source>
</evidence>
<accession>A1ZMM9</accession>
<dbReference type="Proteomes" id="UP000004095">
    <property type="component" value="Unassembled WGS sequence"/>
</dbReference>
<reference evidence="1 2" key="1">
    <citation type="submission" date="2007-01" db="EMBL/GenBank/DDBJ databases">
        <authorList>
            <person name="Haygood M."/>
            <person name="Podell S."/>
            <person name="Anderson C."/>
            <person name="Hopkinson B."/>
            <person name="Roe K."/>
            <person name="Barbeau K."/>
            <person name="Gaasterland T."/>
            <person name="Ferriera S."/>
            <person name="Johnson J."/>
            <person name="Kravitz S."/>
            <person name="Beeson K."/>
            <person name="Sutton G."/>
            <person name="Rogers Y.-H."/>
            <person name="Friedman R."/>
            <person name="Frazier M."/>
            <person name="Venter J.C."/>
        </authorList>
    </citation>
    <scope>NUCLEOTIDE SEQUENCE [LARGE SCALE GENOMIC DNA]</scope>
    <source>
        <strain evidence="1 2">ATCC 23134</strain>
    </source>
</reference>
<proteinExistence type="predicted"/>
<dbReference type="PROSITE" id="PS51257">
    <property type="entry name" value="PROKAR_LIPOPROTEIN"/>
    <property type="match status" value="1"/>
</dbReference>
<keyword evidence="2" id="KW-1185">Reference proteome</keyword>
<keyword evidence="1" id="KW-0449">Lipoprotein</keyword>
<name>A1ZMM9_MICM2</name>
<protein>
    <submittedName>
        <fullName evidence="1">Lipoprotein, putative</fullName>
    </submittedName>
</protein>
<gene>
    <name evidence="1" type="ORF">M23134_03961</name>
</gene>
<dbReference type="EMBL" id="AAWS01000016">
    <property type="protein sequence ID" value="EAY28409.1"/>
    <property type="molecule type" value="Genomic_DNA"/>
</dbReference>
<dbReference type="AlphaFoldDB" id="A1ZMM9"/>
<sequence>MQTLMKQITRKHLVVLLGLLLLGTSLVVGCNKIIRVSKAPDEKLSPEKMVLPRFVAGKLTQKLREVLPDTFARVETRQILPLGDTKTILIENKYAVGGLRFSKESADKVGVVVSYDLGQFFAFVAAKLKEELESKGKASPEIIEALNLSLDILFAYYETKAKIPVQGKLKTAFPHSEAATAQVFLSKLRLLYFQVASRADGDGDGVVLKMGWNAKVFEAFLTDVLAGKYKVKVVEKE</sequence>